<evidence type="ECO:0000313" key="7">
    <source>
        <dbReference type="EMBL" id="OTP15716.1"/>
    </source>
</evidence>
<reference evidence="8" key="3">
    <citation type="submission" date="2024-03" db="EMBL/GenBank/DDBJ databases">
        <title>The Genome Sequence of Enterococcus sp. DIV0242b.</title>
        <authorList>
            <consortium name="The Broad Institute Genomics Platform"/>
            <consortium name="The Broad Institute Microbial Omics Core"/>
            <consortium name="The Broad Institute Genomic Center for Infectious Diseases"/>
            <person name="Earl A."/>
            <person name="Manson A."/>
            <person name="Gilmore M."/>
            <person name="Schwartman J."/>
            <person name="Shea T."/>
            <person name="Abouelleil A."/>
            <person name="Cao P."/>
            <person name="Chapman S."/>
            <person name="Cusick C."/>
            <person name="Young S."/>
            <person name="Neafsey D."/>
            <person name="Nusbaum C."/>
            <person name="Birren B."/>
        </authorList>
    </citation>
    <scope>NUCLEOTIDE SEQUENCE</scope>
    <source>
        <strain evidence="8">9E7_DIV0242</strain>
    </source>
</reference>
<keyword evidence="9" id="KW-1185">Reference proteome</keyword>
<dbReference type="AlphaFoldDB" id="A0A242K668"/>
<dbReference type="InterPro" id="IPR001789">
    <property type="entry name" value="Sig_transdc_resp-reg_receiver"/>
</dbReference>
<dbReference type="SUPFAM" id="SSF52172">
    <property type="entry name" value="CheY-like"/>
    <property type="match status" value="1"/>
</dbReference>
<proteinExistence type="predicted"/>
<dbReference type="SUPFAM" id="SSF46689">
    <property type="entry name" value="Homeodomain-like"/>
    <property type="match status" value="2"/>
</dbReference>
<feature type="domain" description="HTH araC/xylS-type" evidence="5">
    <location>
        <begin position="383"/>
        <end position="482"/>
    </location>
</feature>
<dbReference type="SMART" id="SM00342">
    <property type="entry name" value="HTH_ARAC"/>
    <property type="match status" value="1"/>
</dbReference>
<dbReference type="PROSITE" id="PS01124">
    <property type="entry name" value="HTH_ARAC_FAMILY_2"/>
    <property type="match status" value="1"/>
</dbReference>
<reference evidence="8" key="2">
    <citation type="submission" date="2017-05" db="EMBL/GenBank/DDBJ databases">
        <authorList>
            <consortium name="The Broad Institute Genomics Platform"/>
            <consortium name="The Broad Institute Genomic Center for Infectious Diseases"/>
            <person name="Earl A."/>
            <person name="Manson A."/>
            <person name="Schwartman J."/>
            <person name="Gilmore M."/>
            <person name="Abouelleil A."/>
            <person name="Cao P."/>
            <person name="Chapman S."/>
            <person name="Cusick C."/>
            <person name="Shea T."/>
            <person name="Young S."/>
            <person name="Neafsey D."/>
            <person name="Nusbaum C."/>
            <person name="Birren B."/>
        </authorList>
    </citation>
    <scope>NUCLEOTIDE SEQUENCE</scope>
    <source>
        <strain evidence="8">9E7_DIV0242</strain>
    </source>
</reference>
<dbReference type="Gene3D" id="3.40.50.2300">
    <property type="match status" value="1"/>
</dbReference>
<dbReference type="Pfam" id="PF12833">
    <property type="entry name" value="HTH_18"/>
    <property type="match status" value="1"/>
</dbReference>
<dbReference type="EMBL" id="CP147247">
    <property type="protein sequence ID" value="WYJ92030.1"/>
    <property type="molecule type" value="Genomic_DNA"/>
</dbReference>
<dbReference type="PROSITE" id="PS50110">
    <property type="entry name" value="RESPONSE_REGULATORY"/>
    <property type="match status" value="1"/>
</dbReference>
<dbReference type="OrthoDB" id="342399at2"/>
<organism evidence="7">
    <name type="scientific">Candidatus Enterococcus clewellii</name>
    <dbReference type="NCBI Taxonomy" id="1834193"/>
    <lineage>
        <taxon>Bacteria</taxon>
        <taxon>Bacillati</taxon>
        <taxon>Bacillota</taxon>
        <taxon>Bacilli</taxon>
        <taxon>Lactobacillales</taxon>
        <taxon>Enterococcaceae</taxon>
        <taxon>Enterococcus</taxon>
    </lineage>
</organism>
<dbReference type="PANTHER" id="PTHR43280:SF2">
    <property type="entry name" value="HTH-TYPE TRANSCRIPTIONAL REGULATOR EXSA"/>
    <property type="match status" value="1"/>
</dbReference>
<feature type="modified residue" description="4-aspartylphosphate" evidence="4">
    <location>
        <position position="54"/>
    </location>
</feature>
<name>A0A242K668_9ENTE</name>
<dbReference type="InterPro" id="IPR009057">
    <property type="entry name" value="Homeodomain-like_sf"/>
</dbReference>
<dbReference type="GO" id="GO:0003700">
    <property type="term" value="F:DNA-binding transcription factor activity"/>
    <property type="evidence" value="ECO:0007669"/>
    <property type="project" value="InterPro"/>
</dbReference>
<evidence type="ECO:0000256" key="4">
    <source>
        <dbReference type="PROSITE-ProRule" id="PRU00169"/>
    </source>
</evidence>
<dbReference type="Gene3D" id="1.10.10.60">
    <property type="entry name" value="Homeodomain-like"/>
    <property type="match status" value="2"/>
</dbReference>
<dbReference type="InterPro" id="IPR018060">
    <property type="entry name" value="HTH_AraC"/>
</dbReference>
<dbReference type="CDD" id="cd17536">
    <property type="entry name" value="REC_YesN-like"/>
    <property type="match status" value="1"/>
</dbReference>
<feature type="domain" description="Response regulatory" evidence="6">
    <location>
        <begin position="3"/>
        <end position="119"/>
    </location>
</feature>
<protein>
    <submittedName>
        <fullName evidence="8">Two-component system, response regulator YesN</fullName>
    </submittedName>
</protein>
<dbReference type="GO" id="GO:0000160">
    <property type="term" value="P:phosphorelay signal transduction system"/>
    <property type="evidence" value="ECO:0007669"/>
    <property type="project" value="InterPro"/>
</dbReference>
<dbReference type="InterPro" id="IPR011006">
    <property type="entry name" value="CheY-like_superfamily"/>
</dbReference>
<keyword evidence="2" id="KW-0238">DNA-binding</keyword>
<evidence type="ECO:0000256" key="3">
    <source>
        <dbReference type="ARBA" id="ARBA00023163"/>
    </source>
</evidence>
<accession>A0A242K668</accession>
<keyword evidence="4" id="KW-0597">Phosphoprotein</keyword>
<dbReference type="RefSeq" id="WP_086349010.1">
    <property type="nucleotide sequence ID" value="NZ_CP147247.1"/>
</dbReference>
<dbReference type="EMBL" id="NGMM01000003">
    <property type="protein sequence ID" value="OTP15716.1"/>
    <property type="molecule type" value="Genomic_DNA"/>
</dbReference>
<evidence type="ECO:0000256" key="1">
    <source>
        <dbReference type="ARBA" id="ARBA00023015"/>
    </source>
</evidence>
<evidence type="ECO:0000259" key="5">
    <source>
        <dbReference type="PROSITE" id="PS01124"/>
    </source>
</evidence>
<sequence>MRKLLIVEDEWIIRKALMSLPWETIGVTEIFEADNGQEGLACYKEQQPQVVLSDINMPFVDGIAMGKEIVEQNKNCQIIFLTGYSEFSYAQAAVSLKAFDYILKPVDATVLLPQVNEAFKQIEEEEMAELASRDYQRREWIKRIILSKKSENSEQFNTLFSVNGPFQCMCYFTNKATLEVPAMFQKDSLRLEDNTYFTLIQLGEQQPEFQQWLDSPELKEFLFRQEGWIGLSTISSDPKEISDKIVEARISFEKNKFDQPGIYAYDPQTSRLDFSPILIELEQKLIQQIENRAPKKVYALLDSLEMNGTLMTLPLSQIRPFLMKQVFMLFQAAKNVITCDEFAVYQKITSSTVVEDMLAPVKEMVDCWQKNQEVGSKSGTIIQQAKRFIDSHYANEEISLQVVAENIHVSPPYLSNLFKSETGKNYTEYLFERRMEAAYQLLRNTNKTITDISLETGFTNPNYFSSCFKKDSGVSPKQYRNIYKEEQKISTP</sequence>
<evidence type="ECO:0000256" key="2">
    <source>
        <dbReference type="ARBA" id="ARBA00023125"/>
    </source>
</evidence>
<dbReference type="GO" id="GO:0043565">
    <property type="term" value="F:sequence-specific DNA binding"/>
    <property type="evidence" value="ECO:0007669"/>
    <property type="project" value="InterPro"/>
</dbReference>
<evidence type="ECO:0000259" key="6">
    <source>
        <dbReference type="PROSITE" id="PS50110"/>
    </source>
</evidence>
<keyword evidence="1" id="KW-0805">Transcription regulation</keyword>
<dbReference type="Proteomes" id="UP000195141">
    <property type="component" value="Chromosome"/>
</dbReference>
<dbReference type="InterPro" id="IPR020449">
    <property type="entry name" value="Tscrpt_reg_AraC-type_HTH"/>
</dbReference>
<evidence type="ECO:0000313" key="8">
    <source>
        <dbReference type="EMBL" id="WYJ92030.1"/>
    </source>
</evidence>
<dbReference type="SMART" id="SM00448">
    <property type="entry name" value="REC"/>
    <property type="match status" value="1"/>
</dbReference>
<dbReference type="PRINTS" id="PR00032">
    <property type="entry name" value="HTHARAC"/>
</dbReference>
<dbReference type="PANTHER" id="PTHR43280">
    <property type="entry name" value="ARAC-FAMILY TRANSCRIPTIONAL REGULATOR"/>
    <property type="match status" value="1"/>
</dbReference>
<reference evidence="7" key="1">
    <citation type="submission" date="2017-05" db="EMBL/GenBank/DDBJ databases">
        <title>The Genome Sequence of Enterococcus sp. 9E7_DIV0242.</title>
        <authorList>
            <consortium name="The Broad Institute Genomics Platform"/>
            <consortium name="The Broad Institute Genomic Center for Infectious Diseases"/>
            <person name="Earl A."/>
            <person name="Manson A."/>
            <person name="Schwartman J."/>
            <person name="Gilmore M."/>
            <person name="Abouelleil A."/>
            <person name="Cao P."/>
            <person name="Chapman S."/>
            <person name="Cusick C."/>
            <person name="Shea T."/>
            <person name="Young S."/>
            <person name="Neafsey D."/>
            <person name="Nusbaum C."/>
            <person name="Birren B."/>
        </authorList>
    </citation>
    <scope>NUCLEOTIDE SEQUENCE [LARGE SCALE GENOMIC DNA]</scope>
    <source>
        <strain evidence="7">9E7_DIV0242</strain>
    </source>
</reference>
<dbReference type="Pfam" id="PF00072">
    <property type="entry name" value="Response_reg"/>
    <property type="match status" value="1"/>
</dbReference>
<evidence type="ECO:0000313" key="9">
    <source>
        <dbReference type="Proteomes" id="UP000195141"/>
    </source>
</evidence>
<keyword evidence="3" id="KW-0804">Transcription</keyword>
<gene>
    <name evidence="7" type="ORF">A5888_001930</name>
    <name evidence="8" type="ORF">A5888_003803</name>
</gene>